<dbReference type="EMBL" id="CABPSX010000002">
    <property type="protein sequence ID" value="VVG70655.1"/>
    <property type="molecule type" value="Genomic_DNA"/>
</dbReference>
<name>A0A5E5P309_9BURK</name>
<organism evidence="1 2">
    <name type="scientific">Pandoraea apista</name>
    <dbReference type="NCBI Taxonomy" id="93218"/>
    <lineage>
        <taxon>Bacteria</taxon>
        <taxon>Pseudomonadati</taxon>
        <taxon>Pseudomonadota</taxon>
        <taxon>Betaproteobacteria</taxon>
        <taxon>Burkholderiales</taxon>
        <taxon>Burkholderiaceae</taxon>
        <taxon>Pandoraea</taxon>
    </lineage>
</organism>
<dbReference type="Proteomes" id="UP000364291">
    <property type="component" value="Unassembled WGS sequence"/>
</dbReference>
<gene>
    <name evidence="1" type="ORF">PAP18089_01619</name>
</gene>
<proteinExistence type="predicted"/>
<evidence type="ECO:0000313" key="2">
    <source>
        <dbReference type="Proteomes" id="UP000364291"/>
    </source>
</evidence>
<protein>
    <submittedName>
        <fullName evidence="1">Uncharacterized protein</fullName>
    </submittedName>
</protein>
<evidence type="ECO:0000313" key="1">
    <source>
        <dbReference type="EMBL" id="VVG70655.1"/>
    </source>
</evidence>
<dbReference type="AlphaFoldDB" id="A0A5E5P309"/>
<dbReference type="RefSeq" id="WP_094068786.1">
    <property type="nucleotide sequence ID" value="NZ_CABPSX010000002.1"/>
</dbReference>
<reference evidence="1 2" key="1">
    <citation type="submission" date="2019-08" db="EMBL/GenBank/DDBJ databases">
        <authorList>
            <person name="Peeters C."/>
        </authorList>
    </citation>
    <scope>NUCLEOTIDE SEQUENCE [LARGE SCALE GENOMIC DNA]</scope>
    <source>
        <strain evidence="1 2">LMG 18089</strain>
    </source>
</reference>
<sequence length="62" mass="6805">MNFESIGEIADRVDNLIAAEGIPMPEAIAKQARTQALTGVRDELRSLYIELTGDDPWSTENA</sequence>
<accession>A0A5E5P309</accession>